<gene>
    <name evidence="2" type="ORF">NPIL_232311</name>
</gene>
<name>A0A8X6ND92_NEPPI</name>
<proteinExistence type="predicted"/>
<dbReference type="AlphaFoldDB" id="A0A8X6ND92"/>
<accession>A0A8X6ND92</accession>
<protein>
    <submittedName>
        <fullName evidence="2">Uncharacterized protein</fullName>
    </submittedName>
</protein>
<comment type="caution">
    <text evidence="2">The sequence shown here is derived from an EMBL/GenBank/DDBJ whole genome shotgun (WGS) entry which is preliminary data.</text>
</comment>
<sequence>MNNTTSSEFPGLGTGTDLRDTRQGTLSLCSEAFFLSDQLTDTLRIPYRAIVRHGVKGQESYDAPFVQPNTDTYLRNVL</sequence>
<keyword evidence="3" id="KW-1185">Reference proteome</keyword>
<feature type="region of interest" description="Disordered" evidence="1">
    <location>
        <begin position="1"/>
        <end position="20"/>
    </location>
</feature>
<dbReference type="Proteomes" id="UP000887013">
    <property type="component" value="Unassembled WGS sequence"/>
</dbReference>
<reference evidence="2" key="1">
    <citation type="submission" date="2020-08" db="EMBL/GenBank/DDBJ databases">
        <title>Multicomponent nature underlies the extraordinary mechanical properties of spider dragline silk.</title>
        <authorList>
            <person name="Kono N."/>
            <person name="Nakamura H."/>
            <person name="Mori M."/>
            <person name="Yoshida Y."/>
            <person name="Ohtoshi R."/>
            <person name="Malay A.D."/>
            <person name="Moran D.A.P."/>
            <person name="Tomita M."/>
            <person name="Numata K."/>
            <person name="Arakawa K."/>
        </authorList>
    </citation>
    <scope>NUCLEOTIDE SEQUENCE</scope>
</reference>
<organism evidence="2 3">
    <name type="scientific">Nephila pilipes</name>
    <name type="common">Giant wood spider</name>
    <name type="synonym">Nephila maculata</name>
    <dbReference type="NCBI Taxonomy" id="299642"/>
    <lineage>
        <taxon>Eukaryota</taxon>
        <taxon>Metazoa</taxon>
        <taxon>Ecdysozoa</taxon>
        <taxon>Arthropoda</taxon>
        <taxon>Chelicerata</taxon>
        <taxon>Arachnida</taxon>
        <taxon>Araneae</taxon>
        <taxon>Araneomorphae</taxon>
        <taxon>Entelegynae</taxon>
        <taxon>Araneoidea</taxon>
        <taxon>Nephilidae</taxon>
        <taxon>Nephila</taxon>
    </lineage>
</organism>
<evidence type="ECO:0000313" key="3">
    <source>
        <dbReference type="Proteomes" id="UP000887013"/>
    </source>
</evidence>
<dbReference type="EMBL" id="BMAW01103418">
    <property type="protein sequence ID" value="GFT08999.1"/>
    <property type="molecule type" value="Genomic_DNA"/>
</dbReference>
<evidence type="ECO:0000313" key="2">
    <source>
        <dbReference type="EMBL" id="GFT08999.1"/>
    </source>
</evidence>
<evidence type="ECO:0000256" key="1">
    <source>
        <dbReference type="SAM" id="MobiDB-lite"/>
    </source>
</evidence>